<keyword evidence="1" id="KW-0472">Membrane</keyword>
<keyword evidence="1" id="KW-1133">Transmembrane helix</keyword>
<evidence type="ECO:0000313" key="3">
    <source>
        <dbReference type="Proteomes" id="UP000094487"/>
    </source>
</evidence>
<protein>
    <submittedName>
        <fullName evidence="2">Uncharacterized protein</fullName>
    </submittedName>
</protein>
<reference evidence="2 3" key="1">
    <citation type="submission" date="2016-08" db="EMBL/GenBank/DDBJ databases">
        <title>Draft genome of the agarase producing Sphingomonas sp. MCT13.</title>
        <authorList>
            <person name="D'Andrea M.M."/>
            <person name="Rossolini G.M."/>
            <person name="Thaller M.C."/>
        </authorList>
    </citation>
    <scope>NUCLEOTIDE SEQUENCE [LARGE SCALE GENOMIC DNA]</scope>
    <source>
        <strain evidence="2 3">MCT13</strain>
    </source>
</reference>
<gene>
    <name evidence="2" type="ORF">BFL28_13295</name>
</gene>
<dbReference type="RefSeq" id="WP_069319509.1">
    <property type="nucleotide sequence ID" value="NZ_MDDS01000012.1"/>
</dbReference>
<dbReference type="Proteomes" id="UP000094487">
    <property type="component" value="Unassembled WGS sequence"/>
</dbReference>
<proteinExistence type="predicted"/>
<name>A0A1E3M136_9SPHN</name>
<sequence>MDPAPNSDPSIKVKPLPPLAPPLRAGDYLWRPWYAKAWWIAIPLYWLPAGTSLGPMLEPYYKSGYGAVTNILFMPLTAAVILGVGYVRTALARGEVVTYWYNEELDAYRLGKLPRSTNETDPKSEYFWMNRRNHDW</sequence>
<keyword evidence="3" id="KW-1185">Reference proteome</keyword>
<dbReference type="OrthoDB" id="7451469at2"/>
<dbReference type="EMBL" id="MDDS01000012">
    <property type="protein sequence ID" value="ODP38770.1"/>
    <property type="molecule type" value="Genomic_DNA"/>
</dbReference>
<organism evidence="2 3">
    <name type="scientific">Sphingomonas turrisvirgatae</name>
    <dbReference type="NCBI Taxonomy" id="1888892"/>
    <lineage>
        <taxon>Bacteria</taxon>
        <taxon>Pseudomonadati</taxon>
        <taxon>Pseudomonadota</taxon>
        <taxon>Alphaproteobacteria</taxon>
        <taxon>Sphingomonadales</taxon>
        <taxon>Sphingomonadaceae</taxon>
        <taxon>Sphingomonas</taxon>
    </lineage>
</organism>
<comment type="caution">
    <text evidence="2">The sequence shown here is derived from an EMBL/GenBank/DDBJ whole genome shotgun (WGS) entry which is preliminary data.</text>
</comment>
<keyword evidence="1" id="KW-0812">Transmembrane</keyword>
<accession>A0A1E3M136</accession>
<evidence type="ECO:0000256" key="1">
    <source>
        <dbReference type="SAM" id="Phobius"/>
    </source>
</evidence>
<dbReference type="AlphaFoldDB" id="A0A1E3M136"/>
<feature type="transmembrane region" description="Helical" evidence="1">
    <location>
        <begin position="64"/>
        <end position="87"/>
    </location>
</feature>
<evidence type="ECO:0000313" key="2">
    <source>
        <dbReference type="EMBL" id="ODP38770.1"/>
    </source>
</evidence>